<organism evidence="2 3">
    <name type="scientific">Luteolibacter flavescens</name>
    <dbReference type="NCBI Taxonomy" id="1859460"/>
    <lineage>
        <taxon>Bacteria</taxon>
        <taxon>Pseudomonadati</taxon>
        <taxon>Verrucomicrobiota</taxon>
        <taxon>Verrucomicrobiia</taxon>
        <taxon>Verrucomicrobiales</taxon>
        <taxon>Verrucomicrobiaceae</taxon>
        <taxon>Luteolibacter</taxon>
    </lineage>
</organism>
<dbReference type="EMBL" id="JAPDDS010000006">
    <property type="protein sequence ID" value="MCW1885559.1"/>
    <property type="molecule type" value="Genomic_DNA"/>
</dbReference>
<sequence length="249" mass="26137">MNIRSMLHAPALAGIVFCSSSFLLHAGTIPLTSTMDDRSVLAEDFATGGFSRINGGTGAPGDRDGLFTWSGYTDPSSVTIQSTSSLLDGYAVGTGWDLFPYETEFLIGSITYDDTLVDNVGVDVVPITSIDLGDLWAPGSSTTDISDTALDLWFFDGPVSFSFGALDANDTVTFTNGVLTSINLSITASFSASVYGNTPTWNGTFSISGDDVALSIDDTETVSYGIFAGTSRFIADVFGTADEVGVYTD</sequence>
<comment type="caution">
    <text evidence="2">The sequence shown here is derived from an EMBL/GenBank/DDBJ whole genome shotgun (WGS) entry which is preliminary data.</text>
</comment>
<dbReference type="Proteomes" id="UP001207930">
    <property type="component" value="Unassembled WGS sequence"/>
</dbReference>
<feature type="chain" id="PRO_5045485139" evidence="1">
    <location>
        <begin position="27"/>
        <end position="249"/>
    </location>
</feature>
<keyword evidence="3" id="KW-1185">Reference proteome</keyword>
<reference evidence="2 3" key="1">
    <citation type="submission" date="2022-10" db="EMBL/GenBank/DDBJ databases">
        <title>Luteolibacter flavescens strain MCCC 1K03193, whole genome shotgun sequencing project.</title>
        <authorList>
            <person name="Zhao G."/>
            <person name="Shen L."/>
        </authorList>
    </citation>
    <scope>NUCLEOTIDE SEQUENCE [LARGE SCALE GENOMIC DNA]</scope>
    <source>
        <strain evidence="2 3">MCCC 1K03193</strain>
    </source>
</reference>
<accession>A0ABT3FQT5</accession>
<protein>
    <submittedName>
        <fullName evidence="2">Uncharacterized protein</fullName>
    </submittedName>
</protein>
<feature type="signal peptide" evidence="1">
    <location>
        <begin position="1"/>
        <end position="26"/>
    </location>
</feature>
<keyword evidence="1" id="KW-0732">Signal</keyword>
<gene>
    <name evidence="2" type="ORF">OKA04_12540</name>
</gene>
<proteinExistence type="predicted"/>
<evidence type="ECO:0000313" key="2">
    <source>
        <dbReference type="EMBL" id="MCW1885559.1"/>
    </source>
</evidence>
<evidence type="ECO:0000256" key="1">
    <source>
        <dbReference type="SAM" id="SignalP"/>
    </source>
</evidence>
<name>A0ABT3FQT5_9BACT</name>
<evidence type="ECO:0000313" key="3">
    <source>
        <dbReference type="Proteomes" id="UP001207930"/>
    </source>
</evidence>